<reference evidence="7" key="3">
    <citation type="submission" date="2025-09" db="UniProtKB">
        <authorList>
            <consortium name="Ensembl"/>
        </authorList>
    </citation>
    <scope>IDENTIFICATION</scope>
</reference>
<name>A0AAZ3RXB6_ONCTS</name>
<dbReference type="PANTHER" id="PTHR19282:SF216">
    <property type="entry name" value="TETRASPANIN-1"/>
    <property type="match status" value="1"/>
</dbReference>
<gene>
    <name evidence="7" type="primary">LOC112236754</name>
</gene>
<evidence type="ECO:0000256" key="3">
    <source>
        <dbReference type="ARBA" id="ARBA00022989"/>
    </source>
</evidence>
<sequence length="318" mass="34246">MALDGCGQLCKCILILFNILFALVGFAMLGLGLWLRFSSETRGFFDIDLNTQQFVIGVSVLIALGAVILLVAVFGDYGACNENRTALGVFSCLLAILAGLEIGAGVFAYMRSDEVREGRERGSERIMNDKQLQAKASLSRRSPNPVLFHEMVVVNSVTLPHVLLSSLCAVQVGEQLAKFYITVYAQYVDKGDPGLTVTLSMFHNVLHCCGLIGALDPLVKRTCPDTGFLETFTLPACPTVIVNLFESKAPLVMGLFLGTAAMLIFALVCSSLLSKEIQRSQSSPPPYILLSSTVLSPPNQDPVVFSPLPVIIPVADAL</sequence>
<dbReference type="InterPro" id="IPR008952">
    <property type="entry name" value="Tetraspanin_EC2_sf"/>
</dbReference>
<evidence type="ECO:0000313" key="8">
    <source>
        <dbReference type="Proteomes" id="UP000694402"/>
    </source>
</evidence>
<evidence type="ECO:0000256" key="2">
    <source>
        <dbReference type="ARBA" id="ARBA00022692"/>
    </source>
</evidence>
<dbReference type="PANTHER" id="PTHR19282">
    <property type="entry name" value="TETRASPANIN"/>
    <property type="match status" value="1"/>
</dbReference>
<dbReference type="AlphaFoldDB" id="A0AAZ3RXB6"/>
<keyword evidence="5" id="KW-0325">Glycoprotein</keyword>
<dbReference type="Ensembl" id="ENSOTST00005179060.1">
    <property type="protein sequence ID" value="ENSOTSP00005146167.1"/>
    <property type="gene ID" value="ENSOTSG00005026385.2"/>
</dbReference>
<dbReference type="Proteomes" id="UP000694402">
    <property type="component" value="Unassembled WGS sequence"/>
</dbReference>
<dbReference type="GO" id="GO:0012505">
    <property type="term" value="C:endomembrane system"/>
    <property type="evidence" value="ECO:0007669"/>
    <property type="project" value="UniProtKB-SubCell"/>
</dbReference>
<evidence type="ECO:0000256" key="5">
    <source>
        <dbReference type="ARBA" id="ARBA00023180"/>
    </source>
</evidence>
<evidence type="ECO:0008006" key="9">
    <source>
        <dbReference type="Google" id="ProtNLM"/>
    </source>
</evidence>
<feature type="transmembrane region" description="Helical" evidence="6">
    <location>
        <begin position="12"/>
        <end position="34"/>
    </location>
</feature>
<dbReference type="InterPro" id="IPR018499">
    <property type="entry name" value="Tetraspanin/Peripherin"/>
</dbReference>
<evidence type="ECO:0000313" key="7">
    <source>
        <dbReference type="Ensembl" id="ENSOTSP00005146167.1"/>
    </source>
</evidence>
<reference evidence="8" key="1">
    <citation type="journal article" date="2018" name="PLoS ONE">
        <title>Chinook salmon (Oncorhynchus tshawytscha) genome and transcriptome.</title>
        <authorList>
            <person name="Christensen K.A."/>
            <person name="Leong J.S."/>
            <person name="Sakhrani D."/>
            <person name="Biagi C.A."/>
            <person name="Minkley D.R."/>
            <person name="Withler R.E."/>
            <person name="Rondeau E.B."/>
            <person name="Koop B.F."/>
            <person name="Devlin R.H."/>
        </authorList>
    </citation>
    <scope>NUCLEOTIDE SEQUENCE [LARGE SCALE GENOMIC DNA]</scope>
</reference>
<keyword evidence="8" id="KW-1185">Reference proteome</keyword>
<evidence type="ECO:0000256" key="1">
    <source>
        <dbReference type="ARBA" id="ARBA00004127"/>
    </source>
</evidence>
<reference evidence="7" key="2">
    <citation type="submission" date="2025-08" db="UniProtKB">
        <authorList>
            <consortium name="Ensembl"/>
        </authorList>
    </citation>
    <scope>IDENTIFICATION</scope>
</reference>
<dbReference type="PRINTS" id="PR00259">
    <property type="entry name" value="TMFOUR"/>
</dbReference>
<evidence type="ECO:0000256" key="4">
    <source>
        <dbReference type="ARBA" id="ARBA00023136"/>
    </source>
</evidence>
<dbReference type="GO" id="GO:0005886">
    <property type="term" value="C:plasma membrane"/>
    <property type="evidence" value="ECO:0007669"/>
    <property type="project" value="TreeGrafter"/>
</dbReference>
<organism evidence="7 8">
    <name type="scientific">Oncorhynchus tshawytscha</name>
    <name type="common">Chinook salmon</name>
    <name type="synonym">Salmo tshawytscha</name>
    <dbReference type="NCBI Taxonomy" id="74940"/>
    <lineage>
        <taxon>Eukaryota</taxon>
        <taxon>Metazoa</taxon>
        <taxon>Chordata</taxon>
        <taxon>Craniata</taxon>
        <taxon>Vertebrata</taxon>
        <taxon>Euteleostomi</taxon>
        <taxon>Actinopterygii</taxon>
        <taxon>Neopterygii</taxon>
        <taxon>Teleostei</taxon>
        <taxon>Protacanthopterygii</taxon>
        <taxon>Salmoniformes</taxon>
        <taxon>Salmonidae</taxon>
        <taxon>Salmoninae</taxon>
        <taxon>Oncorhynchus</taxon>
    </lineage>
</organism>
<keyword evidence="2 6" id="KW-0812">Transmembrane</keyword>
<feature type="transmembrane region" description="Helical" evidence="6">
    <location>
        <begin position="54"/>
        <end position="74"/>
    </location>
</feature>
<dbReference type="GeneTree" id="ENSGT00940000155083"/>
<evidence type="ECO:0000256" key="6">
    <source>
        <dbReference type="SAM" id="Phobius"/>
    </source>
</evidence>
<proteinExistence type="predicted"/>
<protein>
    <recommendedName>
        <fullName evidence="9">Tetraspanin</fullName>
    </recommendedName>
</protein>
<comment type="subcellular location">
    <subcellularLocation>
        <location evidence="1">Endomembrane system</location>
        <topology evidence="1">Multi-pass membrane protein</topology>
    </subcellularLocation>
</comment>
<dbReference type="Pfam" id="PF00335">
    <property type="entry name" value="Tetraspanin"/>
    <property type="match status" value="1"/>
</dbReference>
<feature type="transmembrane region" description="Helical" evidence="6">
    <location>
        <begin position="251"/>
        <end position="273"/>
    </location>
</feature>
<keyword evidence="4 6" id="KW-0472">Membrane</keyword>
<keyword evidence="3 6" id="KW-1133">Transmembrane helix</keyword>
<dbReference type="SUPFAM" id="SSF48652">
    <property type="entry name" value="Tetraspanin"/>
    <property type="match status" value="1"/>
</dbReference>
<accession>A0AAZ3RXB6</accession>
<dbReference type="Gene3D" id="1.10.1450.10">
    <property type="entry name" value="Tetraspanin"/>
    <property type="match status" value="1"/>
</dbReference>
<feature type="transmembrane region" description="Helical" evidence="6">
    <location>
        <begin position="86"/>
        <end position="110"/>
    </location>
</feature>